<protein>
    <submittedName>
        <fullName evidence="1">Uncharacterized protein</fullName>
    </submittedName>
</protein>
<dbReference type="AlphaFoldDB" id="A0A0C3EXW2"/>
<sequence>MSKTLLASYAVNDNINQPIGEVILKTAYSAGIDVSNWTSTKTRGIWMRTAAEWNRRAEEIGVQWGTKKGTQNRSSEITTKIETISGQVLSCRPLERIESFPCPLISEPSQVFILTVASEIMVTPNGKVHAYIQGPLSLYLKLSERLVRACIYTSFRRTASVLPALDSVHIRQFLLAPMSQLAQDWFLPSPYSNNAWPDQSVRPVCDGHSLQILLDNGNNDADTLILLAHGAYNHTGWNGWAVLMCKMSACSSLGVAFVADRDVTFERDRSLYGRDSLDYIIAVPNYVLQPLAVYLSTRQEDGFLSIQELTDNTTIAREHIISIDAINRRATEEPGSGPEAIQGRSRYPGEAVKLVFAVDEV</sequence>
<reference evidence="2" key="2">
    <citation type="submission" date="2015-01" db="EMBL/GenBank/DDBJ databases">
        <title>Evolutionary Origins and Diversification of the Mycorrhizal Mutualists.</title>
        <authorList>
            <consortium name="DOE Joint Genome Institute"/>
            <consortium name="Mycorrhizal Genomics Consortium"/>
            <person name="Kohler A."/>
            <person name="Kuo A."/>
            <person name="Nagy L.G."/>
            <person name="Floudas D."/>
            <person name="Copeland A."/>
            <person name="Barry K.W."/>
            <person name="Cichocki N."/>
            <person name="Veneault-Fourrey C."/>
            <person name="LaButti K."/>
            <person name="Lindquist E.A."/>
            <person name="Lipzen A."/>
            <person name="Lundell T."/>
            <person name="Morin E."/>
            <person name="Murat C."/>
            <person name="Riley R."/>
            <person name="Ohm R."/>
            <person name="Sun H."/>
            <person name="Tunlid A."/>
            <person name="Henrissat B."/>
            <person name="Grigoriev I.V."/>
            <person name="Hibbett D.S."/>
            <person name="Martin F."/>
        </authorList>
    </citation>
    <scope>NUCLEOTIDE SEQUENCE [LARGE SCALE GENOMIC DNA]</scope>
    <source>
        <strain evidence="2">F 1598</strain>
    </source>
</reference>
<organism evidence="1 2">
    <name type="scientific">Piloderma croceum (strain F 1598)</name>
    <dbReference type="NCBI Taxonomy" id="765440"/>
    <lineage>
        <taxon>Eukaryota</taxon>
        <taxon>Fungi</taxon>
        <taxon>Dikarya</taxon>
        <taxon>Basidiomycota</taxon>
        <taxon>Agaricomycotina</taxon>
        <taxon>Agaricomycetes</taxon>
        <taxon>Agaricomycetidae</taxon>
        <taxon>Atheliales</taxon>
        <taxon>Atheliaceae</taxon>
        <taxon>Piloderma</taxon>
    </lineage>
</organism>
<name>A0A0C3EXW2_PILCF</name>
<evidence type="ECO:0000313" key="1">
    <source>
        <dbReference type="EMBL" id="KIM72804.1"/>
    </source>
</evidence>
<dbReference type="InParanoid" id="A0A0C3EXW2"/>
<dbReference type="Proteomes" id="UP000054166">
    <property type="component" value="Unassembled WGS sequence"/>
</dbReference>
<keyword evidence="2" id="KW-1185">Reference proteome</keyword>
<reference evidence="1 2" key="1">
    <citation type="submission" date="2014-04" db="EMBL/GenBank/DDBJ databases">
        <authorList>
            <consortium name="DOE Joint Genome Institute"/>
            <person name="Kuo A."/>
            <person name="Tarkka M."/>
            <person name="Buscot F."/>
            <person name="Kohler A."/>
            <person name="Nagy L.G."/>
            <person name="Floudas D."/>
            <person name="Copeland A."/>
            <person name="Barry K.W."/>
            <person name="Cichocki N."/>
            <person name="Veneault-Fourrey C."/>
            <person name="LaButti K."/>
            <person name="Lindquist E.A."/>
            <person name="Lipzen A."/>
            <person name="Lundell T."/>
            <person name="Morin E."/>
            <person name="Murat C."/>
            <person name="Sun H."/>
            <person name="Tunlid A."/>
            <person name="Henrissat B."/>
            <person name="Grigoriev I.V."/>
            <person name="Hibbett D.S."/>
            <person name="Martin F."/>
            <person name="Nordberg H.P."/>
            <person name="Cantor M.N."/>
            <person name="Hua S.X."/>
        </authorList>
    </citation>
    <scope>NUCLEOTIDE SEQUENCE [LARGE SCALE GENOMIC DNA]</scope>
    <source>
        <strain evidence="1 2">F 1598</strain>
    </source>
</reference>
<evidence type="ECO:0000313" key="2">
    <source>
        <dbReference type="Proteomes" id="UP000054166"/>
    </source>
</evidence>
<dbReference type="HOGENOM" id="CLU_767496_0_0_1"/>
<proteinExistence type="predicted"/>
<gene>
    <name evidence="1" type="ORF">PILCRDRAFT_15787</name>
</gene>
<dbReference type="EMBL" id="KN833106">
    <property type="protein sequence ID" value="KIM72804.1"/>
    <property type="molecule type" value="Genomic_DNA"/>
</dbReference>
<accession>A0A0C3EXW2</accession>